<reference evidence="2 3" key="1">
    <citation type="journal article" date="2008" name="Nature">
        <title>The genome of the model beetle and pest Tribolium castaneum.</title>
        <authorList>
            <consortium name="Tribolium Genome Sequencing Consortium"/>
            <person name="Richards S."/>
            <person name="Gibbs R.A."/>
            <person name="Weinstock G.M."/>
            <person name="Brown S.J."/>
            <person name="Denell R."/>
            <person name="Beeman R.W."/>
            <person name="Gibbs R."/>
            <person name="Beeman R.W."/>
            <person name="Brown S.J."/>
            <person name="Bucher G."/>
            <person name="Friedrich M."/>
            <person name="Grimmelikhuijzen C.J."/>
            <person name="Klingler M."/>
            <person name="Lorenzen M."/>
            <person name="Richards S."/>
            <person name="Roth S."/>
            <person name="Schroder R."/>
            <person name="Tautz D."/>
            <person name="Zdobnov E.M."/>
            <person name="Muzny D."/>
            <person name="Gibbs R.A."/>
            <person name="Weinstock G.M."/>
            <person name="Attaway T."/>
            <person name="Bell S."/>
            <person name="Buhay C.J."/>
            <person name="Chandrabose M.N."/>
            <person name="Chavez D."/>
            <person name="Clerk-Blankenburg K.P."/>
            <person name="Cree A."/>
            <person name="Dao M."/>
            <person name="Davis C."/>
            <person name="Chacko J."/>
            <person name="Dinh H."/>
            <person name="Dugan-Rocha S."/>
            <person name="Fowler G."/>
            <person name="Garner T.T."/>
            <person name="Garnes J."/>
            <person name="Gnirke A."/>
            <person name="Hawes A."/>
            <person name="Hernandez J."/>
            <person name="Hines S."/>
            <person name="Holder M."/>
            <person name="Hume J."/>
            <person name="Jhangiani S.N."/>
            <person name="Joshi V."/>
            <person name="Khan Z.M."/>
            <person name="Jackson L."/>
            <person name="Kovar C."/>
            <person name="Kowis A."/>
            <person name="Lee S."/>
            <person name="Lewis L.R."/>
            <person name="Margolis J."/>
            <person name="Morgan M."/>
            <person name="Nazareth L.V."/>
            <person name="Nguyen N."/>
            <person name="Okwuonu G."/>
            <person name="Parker D."/>
            <person name="Richards S."/>
            <person name="Ruiz S.J."/>
            <person name="Santibanez J."/>
            <person name="Savard J."/>
            <person name="Scherer S.E."/>
            <person name="Schneider B."/>
            <person name="Sodergren E."/>
            <person name="Tautz D."/>
            <person name="Vattahil S."/>
            <person name="Villasana D."/>
            <person name="White C.S."/>
            <person name="Wright R."/>
            <person name="Park Y."/>
            <person name="Beeman R.W."/>
            <person name="Lord J."/>
            <person name="Oppert B."/>
            <person name="Lorenzen M."/>
            <person name="Brown S."/>
            <person name="Wang L."/>
            <person name="Savard J."/>
            <person name="Tautz D."/>
            <person name="Richards S."/>
            <person name="Weinstock G."/>
            <person name="Gibbs R.A."/>
            <person name="Liu Y."/>
            <person name="Worley K."/>
            <person name="Weinstock G."/>
            <person name="Elsik C.G."/>
            <person name="Reese J.T."/>
            <person name="Elhaik E."/>
            <person name="Landan G."/>
            <person name="Graur D."/>
            <person name="Arensburger P."/>
            <person name="Atkinson P."/>
            <person name="Beeman R.W."/>
            <person name="Beidler J."/>
            <person name="Brown S.J."/>
            <person name="Demuth J.P."/>
            <person name="Drury D.W."/>
            <person name="Du Y.Z."/>
            <person name="Fujiwara H."/>
            <person name="Lorenzen M."/>
            <person name="Maselli V."/>
            <person name="Osanai M."/>
            <person name="Park Y."/>
            <person name="Robertson H.M."/>
            <person name="Tu Z."/>
            <person name="Wang J.J."/>
            <person name="Wang S."/>
            <person name="Richards S."/>
            <person name="Song H."/>
            <person name="Zhang L."/>
            <person name="Sodergren E."/>
            <person name="Werner D."/>
            <person name="Stanke M."/>
            <person name="Morgenstern B."/>
            <person name="Solovyev V."/>
            <person name="Kosarev P."/>
            <person name="Brown G."/>
            <person name="Chen H.C."/>
            <person name="Ermolaeva O."/>
            <person name="Hlavina W."/>
            <person name="Kapustin Y."/>
            <person name="Kiryutin B."/>
            <person name="Kitts P."/>
            <person name="Maglott D."/>
            <person name="Pruitt K."/>
            <person name="Sapojnikov V."/>
            <person name="Souvorov A."/>
            <person name="Mackey A.J."/>
            <person name="Waterhouse R.M."/>
            <person name="Wyder S."/>
            <person name="Zdobnov E.M."/>
            <person name="Zdobnov E.M."/>
            <person name="Wyder S."/>
            <person name="Kriventseva E.V."/>
            <person name="Kadowaki T."/>
            <person name="Bork P."/>
            <person name="Aranda M."/>
            <person name="Bao R."/>
            <person name="Beermann A."/>
            <person name="Berns N."/>
            <person name="Bolognesi R."/>
            <person name="Bonneton F."/>
            <person name="Bopp D."/>
            <person name="Brown S.J."/>
            <person name="Bucher G."/>
            <person name="Butts T."/>
            <person name="Chaumot A."/>
            <person name="Denell R.E."/>
            <person name="Ferrier D.E."/>
            <person name="Friedrich M."/>
            <person name="Gordon C.M."/>
            <person name="Jindra M."/>
            <person name="Klingler M."/>
            <person name="Lan Q."/>
            <person name="Lattorff H.M."/>
            <person name="Laudet V."/>
            <person name="von Levetsow C."/>
            <person name="Liu Z."/>
            <person name="Lutz R."/>
            <person name="Lynch J.A."/>
            <person name="da Fonseca R.N."/>
            <person name="Posnien N."/>
            <person name="Reuter R."/>
            <person name="Roth S."/>
            <person name="Savard J."/>
            <person name="Schinko J.B."/>
            <person name="Schmitt C."/>
            <person name="Schoppmeier M."/>
            <person name="Schroder R."/>
            <person name="Shippy T.D."/>
            <person name="Simonnet F."/>
            <person name="Marques-Souza H."/>
            <person name="Tautz D."/>
            <person name="Tomoyasu Y."/>
            <person name="Trauner J."/>
            <person name="Van der Zee M."/>
            <person name="Vervoort M."/>
            <person name="Wittkopp N."/>
            <person name="Wimmer E.A."/>
            <person name="Yang X."/>
            <person name="Jones A.K."/>
            <person name="Sattelle D.B."/>
            <person name="Ebert P.R."/>
            <person name="Nelson D."/>
            <person name="Scott J.G."/>
            <person name="Beeman R.W."/>
            <person name="Muthukrishnan S."/>
            <person name="Kramer K.J."/>
            <person name="Arakane Y."/>
            <person name="Beeman R.W."/>
            <person name="Zhu Q."/>
            <person name="Hogenkamp D."/>
            <person name="Dixit R."/>
            <person name="Oppert B."/>
            <person name="Jiang H."/>
            <person name="Zou Z."/>
            <person name="Marshall J."/>
            <person name="Elpidina E."/>
            <person name="Vinokurov K."/>
            <person name="Oppert C."/>
            <person name="Zou Z."/>
            <person name="Evans J."/>
            <person name="Lu Z."/>
            <person name="Zhao P."/>
            <person name="Sumathipala N."/>
            <person name="Altincicek B."/>
            <person name="Vilcinskas A."/>
            <person name="Williams M."/>
            <person name="Hultmark D."/>
            <person name="Hetru C."/>
            <person name="Jiang H."/>
            <person name="Grimmelikhuijzen C.J."/>
            <person name="Hauser F."/>
            <person name="Cazzamali G."/>
            <person name="Williamson M."/>
            <person name="Park Y."/>
            <person name="Li B."/>
            <person name="Tanaka Y."/>
            <person name="Predel R."/>
            <person name="Neupert S."/>
            <person name="Schachtner J."/>
            <person name="Verleyen P."/>
            <person name="Raible F."/>
            <person name="Bork P."/>
            <person name="Friedrich M."/>
            <person name="Walden K.K."/>
            <person name="Robertson H.M."/>
            <person name="Angeli S."/>
            <person name="Foret S."/>
            <person name="Bucher G."/>
            <person name="Schuetz S."/>
            <person name="Maleszka R."/>
            <person name="Wimmer E.A."/>
            <person name="Beeman R.W."/>
            <person name="Lorenzen M."/>
            <person name="Tomoyasu Y."/>
            <person name="Miller S.C."/>
            <person name="Grossmann D."/>
            <person name="Bucher G."/>
        </authorList>
    </citation>
    <scope>NUCLEOTIDE SEQUENCE [LARGE SCALE GENOMIC DNA]</scope>
    <source>
        <strain evidence="2 3">Georgia GA2</strain>
    </source>
</reference>
<gene>
    <name evidence="2" type="primary">AUGUSTUS-3.0.2_34984</name>
    <name evidence="2" type="ORF">TcasGA2_TC034984</name>
</gene>
<evidence type="ECO:0000256" key="1">
    <source>
        <dbReference type="SAM" id="MobiDB-lite"/>
    </source>
</evidence>
<dbReference type="EMBL" id="KQ972454">
    <property type="protein sequence ID" value="KXZ75895.1"/>
    <property type="molecule type" value="Genomic_DNA"/>
</dbReference>
<sequence length="105" mass="12089">MGTRRSSVSSKRSRLDDDSNEEFDEVEHVKAIKDDLLKILFNEANKCNKGAIEQILNRFEDLELVTMRLIRDNSFLEGRIKEMKKYSTTGEEIKNQKEGGLVVPV</sequence>
<reference evidence="2 3" key="2">
    <citation type="journal article" date="2010" name="Nucleic Acids Res.">
        <title>BeetleBase in 2010: revisions to provide comprehensive genomic information for Tribolium castaneum.</title>
        <authorList>
            <person name="Kim H.S."/>
            <person name="Murphy T."/>
            <person name="Xia J."/>
            <person name="Caragea D."/>
            <person name="Park Y."/>
            <person name="Beeman R.W."/>
            <person name="Lorenzen M.D."/>
            <person name="Butcher S."/>
            <person name="Manak J.R."/>
            <person name="Brown S.J."/>
        </authorList>
    </citation>
    <scope>NUCLEOTIDE SEQUENCE [LARGE SCALE GENOMIC DNA]</scope>
    <source>
        <strain evidence="2 3">Georgia GA2</strain>
    </source>
</reference>
<feature type="non-terminal residue" evidence="2">
    <location>
        <position position="105"/>
    </location>
</feature>
<feature type="compositionally biased region" description="Low complexity" evidence="1">
    <location>
        <begin position="1"/>
        <end position="10"/>
    </location>
</feature>
<accession>A0A139W9B6</accession>
<name>A0A139W9B6_TRICA</name>
<organism evidence="2 3">
    <name type="scientific">Tribolium castaneum</name>
    <name type="common">Red flour beetle</name>
    <dbReference type="NCBI Taxonomy" id="7070"/>
    <lineage>
        <taxon>Eukaryota</taxon>
        <taxon>Metazoa</taxon>
        <taxon>Ecdysozoa</taxon>
        <taxon>Arthropoda</taxon>
        <taxon>Hexapoda</taxon>
        <taxon>Insecta</taxon>
        <taxon>Pterygota</taxon>
        <taxon>Neoptera</taxon>
        <taxon>Endopterygota</taxon>
        <taxon>Coleoptera</taxon>
        <taxon>Polyphaga</taxon>
        <taxon>Cucujiformia</taxon>
        <taxon>Tenebrionidae</taxon>
        <taxon>Tenebrionidae incertae sedis</taxon>
        <taxon>Tribolium</taxon>
    </lineage>
</organism>
<proteinExistence type="predicted"/>
<feature type="region of interest" description="Disordered" evidence="1">
    <location>
        <begin position="1"/>
        <end position="21"/>
    </location>
</feature>
<dbReference type="InParanoid" id="A0A139W9B6"/>
<evidence type="ECO:0000313" key="3">
    <source>
        <dbReference type="Proteomes" id="UP000007266"/>
    </source>
</evidence>
<protein>
    <submittedName>
        <fullName evidence="2">Uncharacterized protein</fullName>
    </submittedName>
</protein>
<evidence type="ECO:0000313" key="2">
    <source>
        <dbReference type="EMBL" id="KXZ75895.1"/>
    </source>
</evidence>
<keyword evidence="3" id="KW-1185">Reference proteome</keyword>
<dbReference type="AlphaFoldDB" id="A0A139W9B6"/>
<dbReference type="Proteomes" id="UP000007266">
    <property type="component" value="Unassembled WGS sequence"/>
</dbReference>